<reference evidence="1 2" key="1">
    <citation type="submission" date="2021-03" db="EMBL/GenBank/DDBJ databases">
        <title>Genomic Encyclopedia of Type Strains, Phase IV (KMG-IV): sequencing the most valuable type-strain genomes for metagenomic binning, comparative biology and taxonomic classification.</title>
        <authorList>
            <person name="Goeker M."/>
        </authorList>
    </citation>
    <scope>NUCLEOTIDE SEQUENCE [LARGE SCALE GENOMIC DNA]</scope>
    <source>
        <strain evidence="1 2">DSM 26048</strain>
    </source>
</reference>
<organism evidence="1 2">
    <name type="scientific">Paenibacillus eucommiae</name>
    <dbReference type="NCBI Taxonomy" id="1355755"/>
    <lineage>
        <taxon>Bacteria</taxon>
        <taxon>Bacillati</taxon>
        <taxon>Bacillota</taxon>
        <taxon>Bacilli</taxon>
        <taxon>Bacillales</taxon>
        <taxon>Paenibacillaceae</taxon>
        <taxon>Paenibacillus</taxon>
    </lineage>
</organism>
<keyword evidence="2" id="KW-1185">Reference proteome</keyword>
<evidence type="ECO:0000313" key="1">
    <source>
        <dbReference type="EMBL" id="MBP1989611.1"/>
    </source>
</evidence>
<dbReference type="Proteomes" id="UP001519287">
    <property type="component" value="Unassembled WGS sequence"/>
</dbReference>
<name>A0ABS4IRH0_9BACL</name>
<evidence type="ECO:0008006" key="3">
    <source>
        <dbReference type="Google" id="ProtNLM"/>
    </source>
</evidence>
<comment type="caution">
    <text evidence="1">The sequence shown here is derived from an EMBL/GenBank/DDBJ whole genome shotgun (WGS) entry which is preliminary data.</text>
</comment>
<protein>
    <recommendedName>
        <fullName evidence="3">Nudix hydrolase domain-containing protein</fullName>
    </recommendedName>
</protein>
<gene>
    <name evidence="1" type="ORF">J2Z66_001209</name>
</gene>
<sequence>MGGINYQTYYFEVKLIGGVANINDPDGLIHNIGWLSLEQIDGVMHAYPEDKDFLIKYLQE</sequence>
<accession>A0ABS4IRH0</accession>
<evidence type="ECO:0000313" key="2">
    <source>
        <dbReference type="Proteomes" id="UP001519287"/>
    </source>
</evidence>
<proteinExistence type="predicted"/>
<dbReference type="EMBL" id="JAGGLB010000003">
    <property type="protein sequence ID" value="MBP1989611.1"/>
    <property type="molecule type" value="Genomic_DNA"/>
</dbReference>